<feature type="transmembrane region" description="Helical" evidence="1">
    <location>
        <begin position="40"/>
        <end position="58"/>
    </location>
</feature>
<keyword evidence="1" id="KW-1133">Transmembrane helix</keyword>
<accession>A0A1G5QSF5</accession>
<dbReference type="Proteomes" id="UP000198767">
    <property type="component" value="Unassembled WGS sequence"/>
</dbReference>
<evidence type="ECO:0000313" key="3">
    <source>
        <dbReference type="Proteomes" id="UP000198767"/>
    </source>
</evidence>
<sequence length="132" mass="14305">MNNMQTRRIPRTLALLLVVMIAMGAQYFDLAITFGAHPWWATQVLWVGVLLGVCPGALGRCLISSSIKPFALCLVVIGIATLATAFGKQGFAASFGDNKLAGQFWYFGWIMTCTSITAALILLPLPLQKKSK</sequence>
<gene>
    <name evidence="2" type="ORF">SAMN04488118_105290</name>
</gene>
<evidence type="ECO:0000256" key="1">
    <source>
        <dbReference type="SAM" id="Phobius"/>
    </source>
</evidence>
<feature type="transmembrane region" description="Helical" evidence="1">
    <location>
        <begin position="70"/>
        <end position="86"/>
    </location>
</feature>
<dbReference type="AlphaFoldDB" id="A0A1G5QSF5"/>
<keyword evidence="3" id="KW-1185">Reference proteome</keyword>
<proteinExistence type="predicted"/>
<organism evidence="2 3">
    <name type="scientific">Epibacterium ulvae</name>
    <dbReference type="NCBI Taxonomy" id="1156985"/>
    <lineage>
        <taxon>Bacteria</taxon>
        <taxon>Pseudomonadati</taxon>
        <taxon>Pseudomonadota</taxon>
        <taxon>Alphaproteobacteria</taxon>
        <taxon>Rhodobacterales</taxon>
        <taxon>Roseobacteraceae</taxon>
        <taxon>Epibacterium</taxon>
    </lineage>
</organism>
<dbReference type="EMBL" id="FMWG01000005">
    <property type="protein sequence ID" value="SCZ64672.1"/>
    <property type="molecule type" value="Genomic_DNA"/>
</dbReference>
<keyword evidence="1" id="KW-0812">Transmembrane</keyword>
<protein>
    <submittedName>
        <fullName evidence="2">Uncharacterized protein</fullName>
    </submittedName>
</protein>
<feature type="transmembrane region" description="Helical" evidence="1">
    <location>
        <begin position="106"/>
        <end position="127"/>
    </location>
</feature>
<evidence type="ECO:0000313" key="2">
    <source>
        <dbReference type="EMBL" id="SCZ64672.1"/>
    </source>
</evidence>
<keyword evidence="1" id="KW-0472">Membrane</keyword>
<name>A0A1G5QSF5_9RHOB</name>
<dbReference type="RefSeq" id="WP_139163193.1">
    <property type="nucleotide sequence ID" value="NZ_FMWG01000005.1"/>
</dbReference>
<reference evidence="2 3" key="1">
    <citation type="submission" date="2016-10" db="EMBL/GenBank/DDBJ databases">
        <authorList>
            <person name="de Groot N.N."/>
        </authorList>
    </citation>
    <scope>NUCLEOTIDE SEQUENCE [LARGE SCALE GENOMIC DNA]</scope>
    <source>
        <strain evidence="2 3">U95</strain>
    </source>
</reference>